<dbReference type="PROSITE" id="PS50932">
    <property type="entry name" value="HTH_LACI_2"/>
    <property type="match status" value="1"/>
</dbReference>
<feature type="compositionally biased region" description="Low complexity" evidence="4">
    <location>
        <begin position="12"/>
        <end position="23"/>
    </location>
</feature>
<evidence type="ECO:0000256" key="2">
    <source>
        <dbReference type="ARBA" id="ARBA00023125"/>
    </source>
</evidence>
<dbReference type="EMBL" id="JACHIB010000012">
    <property type="protein sequence ID" value="MBB6084172.1"/>
    <property type="molecule type" value="Genomic_DNA"/>
</dbReference>
<evidence type="ECO:0000259" key="5">
    <source>
        <dbReference type="PROSITE" id="PS50932"/>
    </source>
</evidence>
<name>A0A7W9WMC7_CASDE</name>
<keyword evidence="3" id="KW-0804">Transcription</keyword>
<dbReference type="GO" id="GO:0003700">
    <property type="term" value="F:DNA-binding transcription factor activity"/>
    <property type="evidence" value="ECO:0007669"/>
    <property type="project" value="TreeGrafter"/>
</dbReference>
<evidence type="ECO:0000256" key="4">
    <source>
        <dbReference type="SAM" id="MobiDB-lite"/>
    </source>
</evidence>
<dbReference type="CDD" id="cd01392">
    <property type="entry name" value="HTH_LacI"/>
    <property type="match status" value="1"/>
</dbReference>
<dbReference type="Gene3D" id="3.40.50.2300">
    <property type="match status" value="2"/>
</dbReference>
<comment type="caution">
    <text evidence="6">The sequence shown here is derived from an EMBL/GenBank/DDBJ whole genome shotgun (WGS) entry which is preliminary data.</text>
</comment>
<organism evidence="6 7">
    <name type="scientific">Castellaniella defragrans</name>
    <name type="common">Alcaligenes defragrans</name>
    <dbReference type="NCBI Taxonomy" id="75697"/>
    <lineage>
        <taxon>Bacteria</taxon>
        <taxon>Pseudomonadati</taxon>
        <taxon>Pseudomonadota</taxon>
        <taxon>Betaproteobacteria</taxon>
        <taxon>Burkholderiales</taxon>
        <taxon>Alcaligenaceae</taxon>
        <taxon>Castellaniella</taxon>
    </lineage>
</organism>
<dbReference type="SMART" id="SM00354">
    <property type="entry name" value="HTH_LACI"/>
    <property type="match status" value="1"/>
</dbReference>
<evidence type="ECO:0000256" key="1">
    <source>
        <dbReference type="ARBA" id="ARBA00023015"/>
    </source>
</evidence>
<dbReference type="PANTHER" id="PTHR30146">
    <property type="entry name" value="LACI-RELATED TRANSCRIPTIONAL REPRESSOR"/>
    <property type="match status" value="1"/>
</dbReference>
<dbReference type="RefSeq" id="WP_151024355.1">
    <property type="nucleotide sequence ID" value="NZ_JACHIB010000012.1"/>
</dbReference>
<dbReference type="PROSITE" id="PS00356">
    <property type="entry name" value="HTH_LACI_1"/>
    <property type="match status" value="1"/>
</dbReference>
<dbReference type="InterPro" id="IPR046335">
    <property type="entry name" value="LacI/GalR-like_sensor"/>
</dbReference>
<feature type="domain" description="HTH lacI-type" evidence="5">
    <location>
        <begin position="27"/>
        <end position="81"/>
    </location>
</feature>
<evidence type="ECO:0000313" key="7">
    <source>
        <dbReference type="Proteomes" id="UP000541136"/>
    </source>
</evidence>
<sequence length="354" mass="37930">MKDSSSDGGPGARTAGPRGRSRATGRVTLADVAALAGVSPITASRVVAGKTTVRPELAERVRAAVERLGYRPDPSARALASAKSSHVVVLIPLLSNTLFTELLEAVQDVMWEAGYPIFVGITQYRPEREAALLDSYLSHRPAGLILTGFDRSEAQRRLIEASRTPCVHVMELSGEPGVHCVGFSQTGAAQAVARHLLERGRRRIAFVGAQLDPRTLERAEGFRGVLRAAGCHDPRLEILDPRPSSAALGAEAFRRLVETHPDLDAVFFCNDDLAHGGLLEALRLGVPVPGRVSVVGFNDLPGNAQMLPALTSLRTPRREVGDAAARMLLRLMRGEPVDAPVVDLGFELKVRASS</sequence>
<dbReference type="Pfam" id="PF13377">
    <property type="entry name" value="Peripla_BP_3"/>
    <property type="match status" value="1"/>
</dbReference>
<dbReference type="GO" id="GO:0000976">
    <property type="term" value="F:transcription cis-regulatory region binding"/>
    <property type="evidence" value="ECO:0007669"/>
    <property type="project" value="TreeGrafter"/>
</dbReference>
<dbReference type="PANTHER" id="PTHR30146:SF2">
    <property type="entry name" value="HTH-TYPE TRANSCRIPTIONAL REGULATOR GNTR"/>
    <property type="match status" value="1"/>
</dbReference>
<gene>
    <name evidence="6" type="ORF">HNR28_002217</name>
</gene>
<evidence type="ECO:0000256" key="3">
    <source>
        <dbReference type="ARBA" id="ARBA00023163"/>
    </source>
</evidence>
<dbReference type="CDD" id="cd01575">
    <property type="entry name" value="PBP1_GntR"/>
    <property type="match status" value="1"/>
</dbReference>
<evidence type="ECO:0000313" key="6">
    <source>
        <dbReference type="EMBL" id="MBB6084172.1"/>
    </source>
</evidence>
<accession>A0A7W9WMC7</accession>
<dbReference type="SUPFAM" id="SSF53822">
    <property type="entry name" value="Periplasmic binding protein-like I"/>
    <property type="match status" value="1"/>
</dbReference>
<dbReference type="Pfam" id="PF00356">
    <property type="entry name" value="LacI"/>
    <property type="match status" value="1"/>
</dbReference>
<dbReference type="InterPro" id="IPR028082">
    <property type="entry name" value="Peripla_BP_I"/>
</dbReference>
<dbReference type="InterPro" id="IPR010982">
    <property type="entry name" value="Lambda_DNA-bd_dom_sf"/>
</dbReference>
<feature type="region of interest" description="Disordered" evidence="4">
    <location>
        <begin position="1"/>
        <end position="23"/>
    </location>
</feature>
<protein>
    <submittedName>
        <fullName evidence="6">LacI family gluconate utilization system Gnt-I transcriptional repressor</fullName>
    </submittedName>
</protein>
<proteinExistence type="predicted"/>
<keyword evidence="1" id="KW-0805">Transcription regulation</keyword>
<dbReference type="SUPFAM" id="SSF47413">
    <property type="entry name" value="lambda repressor-like DNA-binding domains"/>
    <property type="match status" value="1"/>
</dbReference>
<dbReference type="Gene3D" id="1.10.260.40">
    <property type="entry name" value="lambda repressor-like DNA-binding domains"/>
    <property type="match status" value="1"/>
</dbReference>
<dbReference type="Proteomes" id="UP000541136">
    <property type="component" value="Unassembled WGS sequence"/>
</dbReference>
<dbReference type="InterPro" id="IPR000843">
    <property type="entry name" value="HTH_LacI"/>
</dbReference>
<dbReference type="AlphaFoldDB" id="A0A7W9WMC7"/>
<keyword evidence="2" id="KW-0238">DNA-binding</keyword>
<reference evidence="6 7" key="1">
    <citation type="submission" date="2020-08" db="EMBL/GenBank/DDBJ databases">
        <title>Genomic Encyclopedia of Type Strains, Phase IV (KMG-IV): sequencing the most valuable type-strain genomes for metagenomic binning, comparative biology and taxonomic classification.</title>
        <authorList>
            <person name="Goeker M."/>
        </authorList>
    </citation>
    <scope>NUCLEOTIDE SEQUENCE [LARGE SCALE GENOMIC DNA]</scope>
    <source>
        <strain evidence="6 7">DSM 12141</strain>
    </source>
</reference>